<evidence type="ECO:0000256" key="3">
    <source>
        <dbReference type="ARBA" id="ARBA00022833"/>
    </source>
</evidence>
<keyword evidence="8" id="KW-1185">Reference proteome</keyword>
<dbReference type="Proteomes" id="UP001521116">
    <property type="component" value="Unassembled WGS sequence"/>
</dbReference>
<keyword evidence="3" id="KW-0862">Zinc</keyword>
<evidence type="ECO:0000256" key="1">
    <source>
        <dbReference type="ARBA" id="ARBA00022723"/>
    </source>
</evidence>
<evidence type="ECO:0000313" key="7">
    <source>
        <dbReference type="EMBL" id="KAL1625184.1"/>
    </source>
</evidence>
<organism evidence="7 8">
    <name type="scientific">Neofusicoccum ribis</name>
    <dbReference type="NCBI Taxonomy" id="45134"/>
    <lineage>
        <taxon>Eukaryota</taxon>
        <taxon>Fungi</taxon>
        <taxon>Dikarya</taxon>
        <taxon>Ascomycota</taxon>
        <taxon>Pezizomycotina</taxon>
        <taxon>Dothideomycetes</taxon>
        <taxon>Dothideomycetes incertae sedis</taxon>
        <taxon>Botryosphaeriales</taxon>
        <taxon>Botryosphaeriaceae</taxon>
        <taxon>Neofusicoccum</taxon>
    </lineage>
</organism>
<dbReference type="InterPro" id="IPR017907">
    <property type="entry name" value="Znf_RING_CS"/>
</dbReference>
<feature type="compositionally biased region" description="Polar residues" evidence="5">
    <location>
        <begin position="159"/>
        <end position="177"/>
    </location>
</feature>
<feature type="compositionally biased region" description="Basic and acidic residues" evidence="5">
    <location>
        <begin position="114"/>
        <end position="125"/>
    </location>
</feature>
<evidence type="ECO:0000313" key="8">
    <source>
        <dbReference type="Proteomes" id="UP001521116"/>
    </source>
</evidence>
<feature type="region of interest" description="Disordered" evidence="5">
    <location>
        <begin position="1"/>
        <end position="30"/>
    </location>
</feature>
<dbReference type="PANTHER" id="PTHR16079">
    <property type="entry name" value="UBIQUITIN LIGASE PROTEIN CHFR"/>
    <property type="match status" value="1"/>
</dbReference>
<evidence type="ECO:0000259" key="6">
    <source>
        <dbReference type="PROSITE" id="PS50089"/>
    </source>
</evidence>
<reference evidence="7 8" key="1">
    <citation type="submission" date="2024-02" db="EMBL/GenBank/DDBJ databases">
        <title>De novo assembly and annotation of 12 fungi associated with fruit tree decline syndrome in Ontario, Canada.</title>
        <authorList>
            <person name="Sulman M."/>
            <person name="Ellouze W."/>
            <person name="Ilyukhin E."/>
        </authorList>
    </citation>
    <scope>NUCLEOTIDE SEQUENCE [LARGE SCALE GENOMIC DNA]</scope>
    <source>
        <strain evidence="7 8">M1-105</strain>
    </source>
</reference>
<dbReference type="PROSITE" id="PS50089">
    <property type="entry name" value="ZF_RING_2"/>
    <property type="match status" value="1"/>
</dbReference>
<dbReference type="Pfam" id="PF00097">
    <property type="entry name" value="zf-C3HC4"/>
    <property type="match status" value="1"/>
</dbReference>
<dbReference type="PANTHER" id="PTHR16079:SF4">
    <property type="entry name" value="E3 UBIQUITIN-PROTEIN LIGASE CHFR"/>
    <property type="match status" value="1"/>
</dbReference>
<dbReference type="InterPro" id="IPR018957">
    <property type="entry name" value="Znf_C3HC4_RING-type"/>
</dbReference>
<keyword evidence="1" id="KW-0479">Metal-binding</keyword>
<dbReference type="PROSITE" id="PS00518">
    <property type="entry name" value="ZF_RING_1"/>
    <property type="match status" value="1"/>
</dbReference>
<sequence length="413" mass="47203">MLERVRTQSTAGGSPSFLNPHPRPRPRPHPHGLLLTIARQICTDVLYQPLTLLDCLHTFCGACLKEWFSWQAQSATTTHPYTCPSCRASVRATQPNATVTTLLDMFLQANPGRGKSDQEKEDMRKIYKPGDNVLPKLRRRRQTSADEEERRMLEEVRQISLQEVGVSNNSGSDTLSPPAQARRRDRSREREERRRRARDASASRNAQRGQPVGSRSTSPRPPRVVEHQSSLRSLLSASDFDSSEMEEEIMRQIREEGLLDGIDLENIDVSQEEEITERIAAAFRRRQRERERARRMERGLQERGLQGDREYGRRVPLRKQCSTQPKPESNRSRNLNRSPSRSLNRKPNHNPNRNPNRIPGRPCPVRTYSTLSTRDHGIGRALLARTATILRAATILEACQLTRTDLQLVLLPI</sequence>
<feature type="compositionally biased region" description="Low complexity" evidence="5">
    <location>
        <begin position="349"/>
        <end position="364"/>
    </location>
</feature>
<dbReference type="InterPro" id="IPR052256">
    <property type="entry name" value="E3_ubiquitin-ligase_CHFR"/>
</dbReference>
<dbReference type="EMBL" id="JAJVDC020000097">
    <property type="protein sequence ID" value="KAL1625184.1"/>
    <property type="molecule type" value="Genomic_DNA"/>
</dbReference>
<keyword evidence="2 4" id="KW-0863">Zinc-finger</keyword>
<feature type="region of interest" description="Disordered" evidence="5">
    <location>
        <begin position="295"/>
        <end position="370"/>
    </location>
</feature>
<dbReference type="SUPFAM" id="SSF57850">
    <property type="entry name" value="RING/U-box"/>
    <property type="match status" value="1"/>
</dbReference>
<proteinExistence type="predicted"/>
<dbReference type="InterPro" id="IPR013083">
    <property type="entry name" value="Znf_RING/FYVE/PHD"/>
</dbReference>
<accession>A0ABR3SMY9</accession>
<feature type="domain" description="RING-type" evidence="6">
    <location>
        <begin position="41"/>
        <end position="87"/>
    </location>
</feature>
<feature type="compositionally biased region" description="Low complexity" evidence="5">
    <location>
        <begin position="332"/>
        <end position="342"/>
    </location>
</feature>
<feature type="compositionally biased region" description="Basic and acidic residues" evidence="5">
    <location>
        <begin position="186"/>
        <end position="201"/>
    </location>
</feature>
<feature type="compositionally biased region" description="Basic and acidic residues" evidence="5">
    <location>
        <begin position="295"/>
        <end position="313"/>
    </location>
</feature>
<name>A0ABR3SMY9_9PEZI</name>
<dbReference type="Gene3D" id="3.30.40.10">
    <property type="entry name" value="Zinc/RING finger domain, C3HC4 (zinc finger)"/>
    <property type="match status" value="1"/>
</dbReference>
<gene>
    <name evidence="7" type="ORF">SLS56_007454</name>
</gene>
<evidence type="ECO:0000256" key="5">
    <source>
        <dbReference type="SAM" id="MobiDB-lite"/>
    </source>
</evidence>
<dbReference type="InterPro" id="IPR001841">
    <property type="entry name" value="Znf_RING"/>
</dbReference>
<feature type="compositionally biased region" description="Polar residues" evidence="5">
    <location>
        <begin position="7"/>
        <end position="17"/>
    </location>
</feature>
<comment type="caution">
    <text evidence="7">The sequence shown here is derived from an EMBL/GenBank/DDBJ whole genome shotgun (WGS) entry which is preliminary data.</text>
</comment>
<evidence type="ECO:0000256" key="4">
    <source>
        <dbReference type="PROSITE-ProRule" id="PRU00175"/>
    </source>
</evidence>
<feature type="compositionally biased region" description="Basic and acidic residues" evidence="5">
    <location>
        <begin position="148"/>
        <end position="157"/>
    </location>
</feature>
<feature type="region of interest" description="Disordered" evidence="5">
    <location>
        <begin position="109"/>
        <end position="231"/>
    </location>
</feature>
<protein>
    <recommendedName>
        <fullName evidence="6">RING-type domain-containing protein</fullName>
    </recommendedName>
</protein>
<evidence type="ECO:0000256" key="2">
    <source>
        <dbReference type="ARBA" id="ARBA00022771"/>
    </source>
</evidence>